<dbReference type="SUPFAM" id="SSF53474">
    <property type="entry name" value="alpha/beta-Hydrolases"/>
    <property type="match status" value="1"/>
</dbReference>
<dbReference type="Pfam" id="PF00561">
    <property type="entry name" value="Abhydrolase_1"/>
    <property type="match status" value="1"/>
</dbReference>
<dbReference type="Proteomes" id="UP001303373">
    <property type="component" value="Chromosome 1"/>
</dbReference>
<dbReference type="InterPro" id="IPR050471">
    <property type="entry name" value="AB_hydrolase"/>
</dbReference>
<feature type="domain" description="AB hydrolase-1" evidence="1">
    <location>
        <begin position="27"/>
        <end position="268"/>
    </location>
</feature>
<sequence>MSEQITTVEVNGVTINYRLEGTGSGDLVVLINGLADDLGSWDYQVPALLNAGYRVLRYDNRGIGKSSKPGGKYTAELMAGDLRALLAGLNINEGFHLMGVSMGGMIGQAYALMYPNSSPTSGAHILSLSLCCTYAQPTNFCSRMFDLWADMAQHMSVSDVMRDVMLWAFTVPFFRTRENDLAIFEEAMKQLDMPLEAYLGQLNAIQVFNTETALAETEKLGGLSGDKIMVLAGEEDILIPVQLSKELSEKIAGSKFVTTRGGHGCMWEFPDEFNKIFIVFLNKHQQRK</sequence>
<dbReference type="Gene3D" id="3.40.50.1820">
    <property type="entry name" value="alpha/beta hydrolase"/>
    <property type="match status" value="1"/>
</dbReference>
<dbReference type="PRINTS" id="PR00111">
    <property type="entry name" value="ABHYDROLASE"/>
</dbReference>
<dbReference type="InterPro" id="IPR000073">
    <property type="entry name" value="AB_hydrolase_1"/>
</dbReference>
<reference evidence="2 3" key="1">
    <citation type="submission" date="2023-11" db="EMBL/GenBank/DDBJ databases">
        <title>An acidophilic fungus is an integral part of prey digestion in a carnivorous sundew plant.</title>
        <authorList>
            <person name="Tsai I.J."/>
        </authorList>
    </citation>
    <scope>NUCLEOTIDE SEQUENCE [LARGE SCALE GENOMIC DNA]</scope>
    <source>
        <strain evidence="2">169a</strain>
    </source>
</reference>
<dbReference type="PANTHER" id="PTHR43433">
    <property type="entry name" value="HYDROLASE, ALPHA/BETA FOLD FAMILY PROTEIN"/>
    <property type="match status" value="1"/>
</dbReference>
<evidence type="ECO:0000259" key="1">
    <source>
        <dbReference type="Pfam" id="PF00561"/>
    </source>
</evidence>
<dbReference type="AlphaFoldDB" id="A0AAQ3R207"/>
<dbReference type="InterPro" id="IPR029058">
    <property type="entry name" value="AB_hydrolase_fold"/>
</dbReference>
<protein>
    <recommendedName>
        <fullName evidence="1">AB hydrolase-1 domain-containing protein</fullName>
    </recommendedName>
</protein>
<evidence type="ECO:0000313" key="2">
    <source>
        <dbReference type="EMBL" id="WPG97635.1"/>
    </source>
</evidence>
<dbReference type="PANTHER" id="PTHR43433:SF5">
    <property type="entry name" value="AB HYDROLASE-1 DOMAIN-CONTAINING PROTEIN"/>
    <property type="match status" value="1"/>
</dbReference>
<proteinExistence type="predicted"/>
<evidence type="ECO:0000313" key="3">
    <source>
        <dbReference type="Proteomes" id="UP001303373"/>
    </source>
</evidence>
<keyword evidence="3" id="KW-1185">Reference proteome</keyword>
<accession>A0AAQ3R207</accession>
<name>A0AAQ3R207_9PEZI</name>
<organism evidence="2 3">
    <name type="scientific">Acrodontium crateriforme</name>
    <dbReference type="NCBI Taxonomy" id="150365"/>
    <lineage>
        <taxon>Eukaryota</taxon>
        <taxon>Fungi</taxon>
        <taxon>Dikarya</taxon>
        <taxon>Ascomycota</taxon>
        <taxon>Pezizomycotina</taxon>
        <taxon>Dothideomycetes</taxon>
        <taxon>Dothideomycetidae</taxon>
        <taxon>Mycosphaerellales</taxon>
        <taxon>Teratosphaeriaceae</taxon>
        <taxon>Acrodontium</taxon>
    </lineage>
</organism>
<gene>
    <name evidence="2" type="ORF">R9X50_00041500</name>
</gene>
<dbReference type="EMBL" id="CP138580">
    <property type="protein sequence ID" value="WPG97635.1"/>
    <property type="molecule type" value="Genomic_DNA"/>
</dbReference>